<feature type="non-terminal residue" evidence="2">
    <location>
        <position position="1"/>
    </location>
</feature>
<evidence type="ECO:0000313" key="3">
    <source>
        <dbReference type="Proteomes" id="UP000593560"/>
    </source>
</evidence>
<dbReference type="InterPro" id="IPR002156">
    <property type="entry name" value="RNaseH_domain"/>
</dbReference>
<dbReference type="AlphaFoldDB" id="A0A7J9IE54"/>
<feature type="domain" description="RNase H type-1" evidence="1">
    <location>
        <begin position="5"/>
        <end position="123"/>
    </location>
</feature>
<sequence length="130" mass="14862">WIKLNTDGVVSVPNGSTSVGRVFRDHCARWISGFIMQTGEESMFKIETKAIFEGLKITWDFDFRRVEVECGNALIVEAILTSGATNSRMSKLCLIHQFLGRDWRVHLRHISRGHDKVTNYMAKLPSLYCN</sequence>
<dbReference type="EMBL" id="JABFAD010334422">
    <property type="protein sequence ID" value="MBA0820367.1"/>
    <property type="molecule type" value="Genomic_DNA"/>
</dbReference>
<dbReference type="PANTHER" id="PTHR47723">
    <property type="entry name" value="OS05G0353850 PROTEIN"/>
    <property type="match status" value="1"/>
</dbReference>
<dbReference type="GO" id="GO:0004523">
    <property type="term" value="F:RNA-DNA hybrid ribonuclease activity"/>
    <property type="evidence" value="ECO:0007669"/>
    <property type="project" value="InterPro"/>
</dbReference>
<comment type="caution">
    <text evidence="2">The sequence shown here is derived from an EMBL/GenBank/DDBJ whole genome shotgun (WGS) entry which is preliminary data.</text>
</comment>
<accession>A0A7J9IE54</accession>
<proteinExistence type="predicted"/>
<dbReference type="InterPro" id="IPR053151">
    <property type="entry name" value="RNase_H-like"/>
</dbReference>
<dbReference type="InterPro" id="IPR036397">
    <property type="entry name" value="RNaseH_sf"/>
</dbReference>
<dbReference type="SUPFAM" id="SSF53098">
    <property type="entry name" value="Ribonuclease H-like"/>
    <property type="match status" value="1"/>
</dbReference>
<name>A0A7J9IE54_9ROSI</name>
<feature type="non-terminal residue" evidence="2">
    <location>
        <position position="130"/>
    </location>
</feature>
<dbReference type="OrthoDB" id="994545at2759"/>
<reference evidence="2 3" key="1">
    <citation type="journal article" date="2019" name="Genome Biol. Evol.">
        <title>Insights into the evolution of the New World diploid cottons (Gossypium, subgenus Houzingenia) based on genome sequencing.</title>
        <authorList>
            <person name="Grover C.E."/>
            <person name="Arick M.A. 2nd"/>
            <person name="Thrash A."/>
            <person name="Conover J.L."/>
            <person name="Sanders W.S."/>
            <person name="Peterson D.G."/>
            <person name="Frelichowski J.E."/>
            <person name="Scheffler J.A."/>
            <person name="Scheffler B.E."/>
            <person name="Wendel J.F."/>
        </authorList>
    </citation>
    <scope>NUCLEOTIDE SEQUENCE [LARGE SCALE GENOMIC DNA]</scope>
    <source>
        <strain evidence="2">0</strain>
        <tissue evidence="2">Leaf</tissue>
    </source>
</reference>
<dbReference type="InterPro" id="IPR012337">
    <property type="entry name" value="RNaseH-like_sf"/>
</dbReference>
<keyword evidence="3" id="KW-1185">Reference proteome</keyword>
<dbReference type="PANTHER" id="PTHR47723:SF24">
    <property type="entry name" value="RNASE H TYPE-1 DOMAIN-CONTAINING PROTEIN"/>
    <property type="match status" value="1"/>
</dbReference>
<dbReference type="Proteomes" id="UP000593560">
    <property type="component" value="Unassembled WGS sequence"/>
</dbReference>
<organism evidence="2 3">
    <name type="scientific">Gossypium harknessii</name>
    <dbReference type="NCBI Taxonomy" id="34285"/>
    <lineage>
        <taxon>Eukaryota</taxon>
        <taxon>Viridiplantae</taxon>
        <taxon>Streptophyta</taxon>
        <taxon>Embryophyta</taxon>
        <taxon>Tracheophyta</taxon>
        <taxon>Spermatophyta</taxon>
        <taxon>Magnoliopsida</taxon>
        <taxon>eudicotyledons</taxon>
        <taxon>Gunneridae</taxon>
        <taxon>Pentapetalae</taxon>
        <taxon>rosids</taxon>
        <taxon>malvids</taxon>
        <taxon>Malvales</taxon>
        <taxon>Malvaceae</taxon>
        <taxon>Malvoideae</taxon>
        <taxon>Gossypium</taxon>
    </lineage>
</organism>
<protein>
    <recommendedName>
        <fullName evidence="1">RNase H type-1 domain-containing protein</fullName>
    </recommendedName>
</protein>
<dbReference type="CDD" id="cd06222">
    <property type="entry name" value="RNase_H_like"/>
    <property type="match status" value="1"/>
</dbReference>
<evidence type="ECO:0000259" key="1">
    <source>
        <dbReference type="Pfam" id="PF13456"/>
    </source>
</evidence>
<evidence type="ECO:0000313" key="2">
    <source>
        <dbReference type="EMBL" id="MBA0820367.1"/>
    </source>
</evidence>
<dbReference type="InterPro" id="IPR044730">
    <property type="entry name" value="RNase_H-like_dom_plant"/>
</dbReference>
<dbReference type="Gene3D" id="3.30.420.10">
    <property type="entry name" value="Ribonuclease H-like superfamily/Ribonuclease H"/>
    <property type="match status" value="1"/>
</dbReference>
<gene>
    <name evidence="2" type="ORF">Gohar_022060</name>
</gene>
<dbReference type="GO" id="GO:0003676">
    <property type="term" value="F:nucleic acid binding"/>
    <property type="evidence" value="ECO:0007669"/>
    <property type="project" value="InterPro"/>
</dbReference>
<dbReference type="Pfam" id="PF13456">
    <property type="entry name" value="RVT_3"/>
    <property type="match status" value="1"/>
</dbReference>